<evidence type="ECO:0000313" key="3">
    <source>
        <dbReference type="Proteomes" id="UP000242469"/>
    </source>
</evidence>
<feature type="transmembrane region" description="Helical" evidence="1">
    <location>
        <begin position="113"/>
        <end position="130"/>
    </location>
</feature>
<proteinExistence type="predicted"/>
<dbReference type="GO" id="GO:0005886">
    <property type="term" value="C:plasma membrane"/>
    <property type="evidence" value="ECO:0007669"/>
    <property type="project" value="TreeGrafter"/>
</dbReference>
<dbReference type="InterPro" id="IPR007401">
    <property type="entry name" value="DUF454"/>
</dbReference>
<keyword evidence="1" id="KW-1133">Transmembrane helix</keyword>
<feature type="transmembrane region" description="Helical" evidence="1">
    <location>
        <begin position="90"/>
        <end position="107"/>
    </location>
</feature>
<feature type="transmembrane region" description="Helical" evidence="1">
    <location>
        <begin position="20"/>
        <end position="52"/>
    </location>
</feature>
<dbReference type="PANTHER" id="PTHR35813">
    <property type="entry name" value="INNER MEMBRANE PROTEIN YBAN"/>
    <property type="match status" value="1"/>
</dbReference>
<dbReference type="PANTHER" id="PTHR35813:SF1">
    <property type="entry name" value="INNER MEMBRANE PROTEIN YBAN"/>
    <property type="match status" value="1"/>
</dbReference>
<evidence type="ECO:0000313" key="2">
    <source>
        <dbReference type="EMBL" id="SEB13681.1"/>
    </source>
</evidence>
<evidence type="ECO:0008006" key="4">
    <source>
        <dbReference type="Google" id="ProtNLM"/>
    </source>
</evidence>
<dbReference type="AlphaFoldDB" id="A0A1H4GWK1"/>
<dbReference type="EMBL" id="FNRJ01000021">
    <property type="protein sequence ID" value="SEB13681.1"/>
    <property type="molecule type" value="Genomic_DNA"/>
</dbReference>
<reference evidence="3" key="1">
    <citation type="submission" date="2016-10" db="EMBL/GenBank/DDBJ databases">
        <authorList>
            <person name="Varghese N."/>
            <person name="Submissions S."/>
        </authorList>
    </citation>
    <scope>NUCLEOTIDE SEQUENCE [LARGE SCALE GENOMIC DNA]</scope>
    <source>
        <strain evidence="3">DSM 11526</strain>
    </source>
</reference>
<evidence type="ECO:0000256" key="1">
    <source>
        <dbReference type="SAM" id="Phobius"/>
    </source>
</evidence>
<dbReference type="Pfam" id="PF04304">
    <property type="entry name" value="DUF454"/>
    <property type="match status" value="1"/>
</dbReference>
<dbReference type="RefSeq" id="WP_091827868.1">
    <property type="nucleotide sequence ID" value="NZ_FNRJ01000021.1"/>
</dbReference>
<gene>
    <name evidence="2" type="ORF">SAMN02745729_12124</name>
</gene>
<keyword evidence="3" id="KW-1185">Reference proteome</keyword>
<accession>A0A1H4GWK1</accession>
<keyword evidence="1" id="KW-0812">Transmembrane</keyword>
<name>A0A1H4GWK1_9GAMM</name>
<dbReference type="OrthoDB" id="9816293at2"/>
<dbReference type="STRING" id="1122198.SAMN02745729_12124"/>
<sequence length="147" mass="16660">MPSVRRQTQSEIISPPFRWGWLLLTWVCIALALIGALLPGLPTTIFVLVAAWSASRCSPRLRGWLEQHRLLGPCLHNWEQGGFIDRRTKWTASIGMFVALCIVLISIRHPVLLLSILVFITIGAVVVWSRPEPVMDELKRNDHRDST</sequence>
<dbReference type="Proteomes" id="UP000242469">
    <property type="component" value="Unassembled WGS sequence"/>
</dbReference>
<organism evidence="2 3">
    <name type="scientific">Marinobacterium iners DSM 11526</name>
    <dbReference type="NCBI Taxonomy" id="1122198"/>
    <lineage>
        <taxon>Bacteria</taxon>
        <taxon>Pseudomonadati</taxon>
        <taxon>Pseudomonadota</taxon>
        <taxon>Gammaproteobacteria</taxon>
        <taxon>Oceanospirillales</taxon>
        <taxon>Oceanospirillaceae</taxon>
        <taxon>Marinobacterium</taxon>
    </lineage>
</organism>
<protein>
    <recommendedName>
        <fullName evidence="4">Inner membrane protein</fullName>
    </recommendedName>
</protein>
<keyword evidence="1" id="KW-0472">Membrane</keyword>